<evidence type="ECO:0000256" key="5">
    <source>
        <dbReference type="PIRSR" id="PIRSR602640-1"/>
    </source>
</evidence>
<dbReference type="InterPro" id="IPR051288">
    <property type="entry name" value="Serum_paraoxonase/arylesterase"/>
</dbReference>
<dbReference type="Gene3D" id="2.120.10.30">
    <property type="entry name" value="TolB, C-terminal domain"/>
    <property type="match status" value="1"/>
</dbReference>
<comment type="similarity">
    <text evidence="1">Belongs to the paraoxonase family.</text>
</comment>
<feature type="binding site" evidence="6">
    <location>
        <position position="213"/>
    </location>
    <ligand>
        <name>Ca(2+)</name>
        <dbReference type="ChEBI" id="CHEBI:29108"/>
        <label>1</label>
        <note>catalytic</note>
    </ligand>
</feature>
<evidence type="ECO:0008006" key="9">
    <source>
        <dbReference type="Google" id="ProtNLM"/>
    </source>
</evidence>
<organism evidence="7 8">
    <name type="scientific">Diatrype stigma</name>
    <dbReference type="NCBI Taxonomy" id="117547"/>
    <lineage>
        <taxon>Eukaryota</taxon>
        <taxon>Fungi</taxon>
        <taxon>Dikarya</taxon>
        <taxon>Ascomycota</taxon>
        <taxon>Pezizomycotina</taxon>
        <taxon>Sordariomycetes</taxon>
        <taxon>Xylariomycetidae</taxon>
        <taxon>Xylariales</taxon>
        <taxon>Diatrypaceae</taxon>
        <taxon>Diatrype</taxon>
    </lineage>
</organism>
<comment type="cofactor">
    <cofactor evidence="6">
        <name>Ca(2+)</name>
        <dbReference type="ChEBI" id="CHEBI:29108"/>
    </cofactor>
    <text evidence="6">Binds 2 calcium ions per subunit.</text>
</comment>
<dbReference type="Proteomes" id="UP001320420">
    <property type="component" value="Unassembled WGS sequence"/>
</dbReference>
<evidence type="ECO:0000313" key="7">
    <source>
        <dbReference type="EMBL" id="KAK7757542.1"/>
    </source>
</evidence>
<dbReference type="InterPro" id="IPR002640">
    <property type="entry name" value="Arylesterase"/>
</dbReference>
<evidence type="ECO:0000256" key="3">
    <source>
        <dbReference type="ARBA" id="ARBA00023157"/>
    </source>
</evidence>
<evidence type="ECO:0000256" key="4">
    <source>
        <dbReference type="ARBA" id="ARBA00023180"/>
    </source>
</evidence>
<keyword evidence="2" id="KW-0378">Hydrolase</keyword>
<feature type="active site" description="Proton acceptor" evidence="5">
    <location>
        <position position="151"/>
    </location>
</feature>
<sequence length="480" mass="50763">MVFRRALAGLAVALLAAYLYERAPVLYMMYSNAPQRIARLANLGGGSEIKFADRPGFRSCEDALLVESLGVALVACDPGRERWNTVMGVNVPDPSLGPVPGASLYVYDYKTFPGGDGDGHDEEAVLRTVEIVGFPRSEGEDGDDDGERDLHTLGMAFDEATATLLVANHARFGGGSRIEVFKLDGIAADGTQTQTPKATHVRTVRHPLIHAPNSIALVEGAGGAAFFVTNDHAVPAARNKLLSLLETYVAPPTGTVVYVDMRGEAEGEGEVKAQVVARVPFANGIEVLNETTLAVASTSRAAVYLYEVSPPFSASASSPPPFDSDSSRSPYKLTYTSRIRVPFLPDNLSLTRYYSSGTGTGDKTGTATTKLLIAGHAHVPSLARFSATRHACNGDGAAGADAETRAYCERSAQGAAGAAGIVGPEAPPSWVSEWSEEDGLRHLYVDTEYPSSATAARDGDRGVGIIAGLYAKGLLVWREQ</sequence>
<dbReference type="SUPFAM" id="SSF63829">
    <property type="entry name" value="Calcium-dependent phosphotriesterase"/>
    <property type="match status" value="1"/>
</dbReference>
<evidence type="ECO:0000256" key="6">
    <source>
        <dbReference type="PIRSR" id="PIRSR602640-2"/>
    </source>
</evidence>
<keyword evidence="8" id="KW-1185">Reference proteome</keyword>
<keyword evidence="3" id="KW-1015">Disulfide bond</keyword>
<keyword evidence="4" id="KW-0325">Glycoprotein</keyword>
<dbReference type="EMBL" id="JAKJXP020000002">
    <property type="protein sequence ID" value="KAK7757542.1"/>
    <property type="molecule type" value="Genomic_DNA"/>
</dbReference>
<name>A0AAN9V1W3_9PEZI</name>
<keyword evidence="6" id="KW-0106">Calcium</keyword>
<dbReference type="InterPro" id="IPR011042">
    <property type="entry name" value="6-blade_b-propeller_TolB-like"/>
</dbReference>
<evidence type="ECO:0000313" key="8">
    <source>
        <dbReference type="Proteomes" id="UP001320420"/>
    </source>
</evidence>
<comment type="caution">
    <text evidence="7">The sequence shown here is derived from an EMBL/GenBank/DDBJ whole genome shotgun (WGS) entry which is preliminary data.</text>
</comment>
<evidence type="ECO:0000256" key="2">
    <source>
        <dbReference type="ARBA" id="ARBA00022801"/>
    </source>
</evidence>
<keyword evidence="6" id="KW-0479">Metal-binding</keyword>
<evidence type="ECO:0000256" key="1">
    <source>
        <dbReference type="ARBA" id="ARBA00008595"/>
    </source>
</evidence>
<accession>A0AAN9V1W3</accession>
<feature type="binding site" evidence="6">
    <location>
        <position position="283"/>
    </location>
    <ligand>
        <name>Ca(2+)</name>
        <dbReference type="ChEBI" id="CHEBI:29108"/>
        <label>1</label>
        <note>catalytic</note>
    </ligand>
</feature>
<protein>
    <recommendedName>
        <fullName evidence="9">Serum paraoxonase/arylesterase 2</fullName>
    </recommendedName>
</protein>
<feature type="binding site" evidence="6">
    <location>
        <position position="153"/>
    </location>
    <ligand>
        <name>Ca(2+)</name>
        <dbReference type="ChEBI" id="CHEBI:29108"/>
        <label>1</label>
        <note>catalytic</note>
    </ligand>
</feature>
<dbReference type="GO" id="GO:0004064">
    <property type="term" value="F:arylesterase activity"/>
    <property type="evidence" value="ECO:0007669"/>
    <property type="project" value="InterPro"/>
</dbReference>
<proteinExistence type="inferred from homology"/>
<dbReference type="PANTHER" id="PTHR11799:SF30">
    <property type="entry name" value="SERUM PARAOXONASE_ARYLESTERASE 2"/>
    <property type="match status" value="1"/>
</dbReference>
<gene>
    <name evidence="7" type="ORF">SLS62_000557</name>
</gene>
<dbReference type="GO" id="GO:0046872">
    <property type="term" value="F:metal ion binding"/>
    <property type="evidence" value="ECO:0007669"/>
    <property type="project" value="UniProtKB-KW"/>
</dbReference>
<dbReference type="PANTHER" id="PTHR11799">
    <property type="entry name" value="PARAOXONASE"/>
    <property type="match status" value="1"/>
</dbReference>
<dbReference type="Pfam" id="PF01731">
    <property type="entry name" value="Arylesterase"/>
    <property type="match status" value="1"/>
</dbReference>
<dbReference type="AlphaFoldDB" id="A0AAN9V1W3"/>
<reference evidence="7 8" key="1">
    <citation type="submission" date="2024-02" db="EMBL/GenBank/DDBJ databases">
        <title>De novo assembly and annotation of 12 fungi associated with fruit tree decline syndrome in Ontario, Canada.</title>
        <authorList>
            <person name="Sulman M."/>
            <person name="Ellouze W."/>
            <person name="Ilyukhin E."/>
        </authorList>
    </citation>
    <scope>NUCLEOTIDE SEQUENCE [LARGE SCALE GENOMIC DNA]</scope>
    <source>
        <strain evidence="7 8">M11/M66-122</strain>
    </source>
</reference>